<proteinExistence type="predicted"/>
<name>A0A9X2WKK8_9GAMM</name>
<dbReference type="Proteomes" id="UP001155546">
    <property type="component" value="Unassembled WGS sequence"/>
</dbReference>
<gene>
    <name evidence="2" type="ORF">NE535_03465</name>
</gene>
<feature type="transmembrane region" description="Helical" evidence="1">
    <location>
        <begin position="122"/>
        <end position="142"/>
    </location>
</feature>
<feature type="transmembrane region" description="Helical" evidence="1">
    <location>
        <begin position="200"/>
        <end position="225"/>
    </location>
</feature>
<comment type="caution">
    <text evidence="2">The sequence shown here is derived from an EMBL/GenBank/DDBJ whole genome shotgun (WGS) entry which is preliminary data.</text>
</comment>
<organism evidence="2 3">
    <name type="scientific">Shewanella holmiensis</name>
    <dbReference type="NCBI Taxonomy" id="2952222"/>
    <lineage>
        <taxon>Bacteria</taxon>
        <taxon>Pseudomonadati</taxon>
        <taxon>Pseudomonadota</taxon>
        <taxon>Gammaproteobacteria</taxon>
        <taxon>Alteromonadales</taxon>
        <taxon>Shewanellaceae</taxon>
        <taxon>Shewanella</taxon>
    </lineage>
</organism>
<feature type="transmembrane region" description="Helical" evidence="1">
    <location>
        <begin position="94"/>
        <end position="116"/>
    </location>
</feature>
<protein>
    <recommendedName>
        <fullName evidence="4">DUF998 domain-containing protein</fullName>
    </recommendedName>
</protein>
<keyword evidence="3" id="KW-1185">Reference proteome</keyword>
<reference evidence="2" key="1">
    <citation type="journal article" date="2023" name="Int. J. Syst. Evol. Microbiol.">
        <title>&lt;i&gt;Shewanella septentrionalis&lt;/i&gt; sp. nov. and &lt;i&gt;Shewanella holmiensis&lt;/i&gt; sp. nov., isolated from Baltic Sea water and sediments.</title>
        <authorList>
            <person name="Martin-Rodriguez A.J."/>
            <person name="Thorell K."/>
            <person name="Joffre E."/>
            <person name="Jensie-Markopoulos S."/>
            <person name="Moore E.R.B."/>
            <person name="Sjoling A."/>
        </authorList>
    </citation>
    <scope>NUCLEOTIDE SEQUENCE</scope>
    <source>
        <strain evidence="2">SP1S2-7</strain>
    </source>
</reference>
<keyword evidence="1" id="KW-0472">Membrane</keyword>
<evidence type="ECO:0000313" key="2">
    <source>
        <dbReference type="EMBL" id="MCT7940859.1"/>
    </source>
</evidence>
<keyword evidence="1" id="KW-1133">Transmembrane helix</keyword>
<dbReference type="AlphaFoldDB" id="A0A9X2WKK8"/>
<feature type="transmembrane region" description="Helical" evidence="1">
    <location>
        <begin position="62"/>
        <end position="82"/>
    </location>
</feature>
<feature type="transmembrane region" description="Helical" evidence="1">
    <location>
        <begin position="154"/>
        <end position="180"/>
    </location>
</feature>
<keyword evidence="1" id="KW-0812">Transmembrane</keyword>
<accession>A0A9X2WKK8</accession>
<evidence type="ECO:0008006" key="4">
    <source>
        <dbReference type="Google" id="ProtNLM"/>
    </source>
</evidence>
<evidence type="ECO:0000256" key="1">
    <source>
        <dbReference type="SAM" id="Phobius"/>
    </source>
</evidence>
<dbReference type="EMBL" id="JAMTCD010000003">
    <property type="protein sequence ID" value="MCT7940859.1"/>
    <property type="molecule type" value="Genomic_DNA"/>
</dbReference>
<sequence>MTNKDKIKQLSIRFGLLGCFGLFLGLAISIVIESTNASVDGFLLFKKSISELGYYGHSQSALLLNGGLFFGSLCIALANLFALQVTKGWLKYPFWFSFSASFLALAVTGLFPLNVYHLHLHGLSYLFILVCFSSIAFMAYAIQIGWREVKLPLLLATICLCLNLSVFILPYAGFISAPLLTATYMDIIASSATLSPKPDLWWQALTQWGSDITLVLWVLSLLSWLKKS</sequence>
<feature type="transmembrane region" description="Helical" evidence="1">
    <location>
        <begin position="12"/>
        <end position="32"/>
    </location>
</feature>
<evidence type="ECO:0000313" key="3">
    <source>
        <dbReference type="Proteomes" id="UP001155546"/>
    </source>
</evidence>
<dbReference type="RefSeq" id="WP_261297299.1">
    <property type="nucleotide sequence ID" value="NZ_JAMTCD010000003.1"/>
</dbReference>